<evidence type="ECO:0000313" key="1">
    <source>
        <dbReference type="EMBL" id="GAV89738.1"/>
    </source>
</evidence>
<protein>
    <submittedName>
        <fullName evidence="1">Uncharacterized protein</fullName>
    </submittedName>
</protein>
<proteinExistence type="predicted"/>
<accession>A0A1Q3DBV6</accession>
<evidence type="ECO:0000313" key="2">
    <source>
        <dbReference type="Proteomes" id="UP000187406"/>
    </source>
</evidence>
<keyword evidence="2" id="KW-1185">Reference proteome</keyword>
<name>A0A1Q3DBV6_CEPFO</name>
<comment type="caution">
    <text evidence="1">The sequence shown here is derived from an EMBL/GenBank/DDBJ whole genome shotgun (WGS) entry which is preliminary data.</text>
</comment>
<sequence length="119" mass="12802">KYLGSQGPCGPPLYPYRCSEGGFEPIGHCSSYSIRSFEPVGHCSTCSKGNFESSGPTTLATQVVTTSVIQEDTSSQVDSHCSRRNLEPVSHYLSFSKGNFESTGCSSFLSGWPRSTFNG</sequence>
<reference evidence="2" key="1">
    <citation type="submission" date="2016-04" db="EMBL/GenBank/DDBJ databases">
        <title>Cephalotus genome sequencing.</title>
        <authorList>
            <person name="Fukushima K."/>
            <person name="Hasebe M."/>
            <person name="Fang X."/>
        </authorList>
    </citation>
    <scope>NUCLEOTIDE SEQUENCE [LARGE SCALE GENOMIC DNA]</scope>
    <source>
        <strain evidence="2">cv. St1</strain>
    </source>
</reference>
<organism evidence="1 2">
    <name type="scientific">Cephalotus follicularis</name>
    <name type="common">Albany pitcher plant</name>
    <dbReference type="NCBI Taxonomy" id="3775"/>
    <lineage>
        <taxon>Eukaryota</taxon>
        <taxon>Viridiplantae</taxon>
        <taxon>Streptophyta</taxon>
        <taxon>Embryophyta</taxon>
        <taxon>Tracheophyta</taxon>
        <taxon>Spermatophyta</taxon>
        <taxon>Magnoliopsida</taxon>
        <taxon>eudicotyledons</taxon>
        <taxon>Gunneridae</taxon>
        <taxon>Pentapetalae</taxon>
        <taxon>rosids</taxon>
        <taxon>fabids</taxon>
        <taxon>Oxalidales</taxon>
        <taxon>Cephalotaceae</taxon>
        <taxon>Cephalotus</taxon>
    </lineage>
</organism>
<dbReference type="Proteomes" id="UP000187406">
    <property type="component" value="Unassembled WGS sequence"/>
</dbReference>
<dbReference type="InParanoid" id="A0A1Q3DBV6"/>
<dbReference type="AlphaFoldDB" id="A0A1Q3DBV6"/>
<dbReference type="EMBL" id="BDDD01005712">
    <property type="protein sequence ID" value="GAV89738.1"/>
    <property type="molecule type" value="Genomic_DNA"/>
</dbReference>
<gene>
    <name evidence="1" type="ORF">CFOL_v3_33152</name>
</gene>
<feature type="non-terminal residue" evidence="1">
    <location>
        <position position="1"/>
    </location>
</feature>